<accession>A0A2U8VQZ8</accession>
<dbReference type="Proteomes" id="UP000246058">
    <property type="component" value="Chromosome"/>
</dbReference>
<dbReference type="OrthoDB" id="9793723at2"/>
<dbReference type="KEGG" id="meti:DK427_07745"/>
<evidence type="ECO:0000259" key="4">
    <source>
        <dbReference type="Pfam" id="PF08241"/>
    </source>
</evidence>
<reference evidence="5 6" key="1">
    <citation type="submission" date="2018-05" db="EMBL/GenBank/DDBJ databases">
        <title>Complete Genome Sequence of Methylobacterium sp. 17Sr1-43.</title>
        <authorList>
            <person name="Srinivasan S."/>
        </authorList>
    </citation>
    <scope>NUCLEOTIDE SEQUENCE [LARGE SCALE GENOMIC DNA]</scope>
    <source>
        <strain evidence="5 6">17Sr1-43</strain>
    </source>
</reference>
<feature type="region of interest" description="Disordered" evidence="3">
    <location>
        <begin position="269"/>
        <end position="307"/>
    </location>
</feature>
<dbReference type="PANTHER" id="PTHR13090:SF1">
    <property type="entry name" value="ARGININE-HYDROXYLASE NDUFAF5, MITOCHONDRIAL"/>
    <property type="match status" value="1"/>
</dbReference>
<dbReference type="Gene3D" id="3.40.50.150">
    <property type="entry name" value="Vaccinia Virus protein VP39"/>
    <property type="match status" value="1"/>
</dbReference>
<dbReference type="SUPFAM" id="SSF53335">
    <property type="entry name" value="S-adenosyl-L-methionine-dependent methyltransferases"/>
    <property type="match status" value="1"/>
</dbReference>
<dbReference type="InterPro" id="IPR029063">
    <property type="entry name" value="SAM-dependent_MTases_sf"/>
</dbReference>
<dbReference type="RefSeq" id="WP_109950763.1">
    <property type="nucleotide sequence ID" value="NZ_CP029551.1"/>
</dbReference>
<dbReference type="GO" id="GO:0008757">
    <property type="term" value="F:S-adenosylmethionine-dependent methyltransferase activity"/>
    <property type="evidence" value="ECO:0007669"/>
    <property type="project" value="InterPro"/>
</dbReference>
<keyword evidence="6" id="KW-1185">Reference proteome</keyword>
<evidence type="ECO:0000313" key="5">
    <source>
        <dbReference type="EMBL" id="AWN35646.1"/>
    </source>
</evidence>
<dbReference type="GO" id="GO:0032259">
    <property type="term" value="P:methylation"/>
    <property type="evidence" value="ECO:0007669"/>
    <property type="project" value="UniProtKB-KW"/>
</dbReference>
<dbReference type="PANTHER" id="PTHR13090">
    <property type="entry name" value="ARGININE-HYDROXYLASE NDUFAF5, MITOCHONDRIAL"/>
    <property type="match status" value="1"/>
</dbReference>
<dbReference type="InterPro" id="IPR013216">
    <property type="entry name" value="Methyltransf_11"/>
</dbReference>
<keyword evidence="2 5" id="KW-0808">Transferase</keyword>
<proteinExistence type="predicted"/>
<name>A0A2U8VQZ8_9HYPH</name>
<evidence type="ECO:0000256" key="2">
    <source>
        <dbReference type="ARBA" id="ARBA00022679"/>
    </source>
</evidence>
<feature type="domain" description="Methyltransferase type 11" evidence="4">
    <location>
        <begin position="90"/>
        <end position="140"/>
    </location>
</feature>
<evidence type="ECO:0000256" key="1">
    <source>
        <dbReference type="ARBA" id="ARBA00022603"/>
    </source>
</evidence>
<protein>
    <submittedName>
        <fullName evidence="5">SAM-dependent methyltransferase</fullName>
    </submittedName>
</protein>
<dbReference type="Pfam" id="PF08241">
    <property type="entry name" value="Methyltransf_11"/>
    <property type="match status" value="1"/>
</dbReference>
<dbReference type="InterPro" id="IPR050602">
    <property type="entry name" value="Malonyl-ACP_OMT"/>
</dbReference>
<evidence type="ECO:0000256" key="3">
    <source>
        <dbReference type="SAM" id="MobiDB-lite"/>
    </source>
</evidence>
<gene>
    <name evidence="5" type="ORF">DK427_07745</name>
</gene>
<organism evidence="5 6">
    <name type="scientific">Methylobacterium radiodurans</name>
    <dbReference type="NCBI Taxonomy" id="2202828"/>
    <lineage>
        <taxon>Bacteria</taxon>
        <taxon>Pseudomonadati</taxon>
        <taxon>Pseudomonadota</taxon>
        <taxon>Alphaproteobacteria</taxon>
        <taxon>Hyphomicrobiales</taxon>
        <taxon>Methylobacteriaceae</taxon>
        <taxon>Methylobacterium</taxon>
    </lineage>
</organism>
<dbReference type="EMBL" id="CP029551">
    <property type="protein sequence ID" value="AWN35646.1"/>
    <property type="molecule type" value="Genomic_DNA"/>
</dbReference>
<keyword evidence="1 5" id="KW-0489">Methyltransferase</keyword>
<sequence>MDTPLFDTALARRRLARARANGRGGGYADFLLARAAEDLDDRLGTVLRSFSSALDLGTPTPAAARILARRLGGGRILRLAPLPEASEPGIAGAVADPEALPVAVGSLDLAVSLLALQGVNDLPGALVQLRRALRPDGLFLGCLLGGASLTELRQSFGAAESEMEGGISPRVAPFAAVREVGGLLQRAGFALPVVDSETLTVRYADPFGLMRDLRAMGLTNALSERRRTPLRRATLLRAAEIYAARFADPDGRVRATFELLWLSGWAPHESQQKPLRPGSAQARLADALGTREITPETIPDPDDRSPR</sequence>
<dbReference type="AlphaFoldDB" id="A0A2U8VQZ8"/>
<evidence type="ECO:0000313" key="6">
    <source>
        <dbReference type="Proteomes" id="UP000246058"/>
    </source>
</evidence>